<sequence length="179" mass="17781">MHHPGHPSTCLSPGKAVGPPPSPINSSPAGIPPGFPRSPPARPLLRRGSSTSASSPKVLHSPKAHSPKVHPPPPPLQLPHPHMYFQAARGSPHLGAAPGPMTSLPMGHHSMLMPPPRQVCLPFEKPVTVGVVSVRHAGGGPSGGRANSGAANSCDGTGGAASPAAAPGAAQAGASTNKP</sequence>
<feature type="compositionally biased region" description="Low complexity" evidence="1">
    <location>
        <begin position="144"/>
        <end position="153"/>
    </location>
</feature>
<proteinExistence type="predicted"/>
<protein>
    <recommendedName>
        <fullName evidence="4">Encoded protein</fullName>
    </recommendedName>
</protein>
<evidence type="ECO:0000313" key="2">
    <source>
        <dbReference type="EMBL" id="KAF5835374.1"/>
    </source>
</evidence>
<feature type="compositionally biased region" description="Pro residues" evidence="1">
    <location>
        <begin position="30"/>
        <end position="42"/>
    </location>
</feature>
<feature type="region of interest" description="Disordered" evidence="1">
    <location>
        <begin position="136"/>
        <end position="179"/>
    </location>
</feature>
<dbReference type="Proteomes" id="UP000815325">
    <property type="component" value="Unassembled WGS sequence"/>
</dbReference>
<organism evidence="2 3">
    <name type="scientific">Dunaliella salina</name>
    <name type="common">Green alga</name>
    <name type="synonym">Protococcus salinus</name>
    <dbReference type="NCBI Taxonomy" id="3046"/>
    <lineage>
        <taxon>Eukaryota</taxon>
        <taxon>Viridiplantae</taxon>
        <taxon>Chlorophyta</taxon>
        <taxon>core chlorophytes</taxon>
        <taxon>Chlorophyceae</taxon>
        <taxon>CS clade</taxon>
        <taxon>Chlamydomonadales</taxon>
        <taxon>Dunaliellaceae</taxon>
        <taxon>Dunaliella</taxon>
    </lineage>
</organism>
<feature type="compositionally biased region" description="Low complexity" evidence="1">
    <location>
        <begin position="160"/>
        <end position="179"/>
    </location>
</feature>
<evidence type="ECO:0000256" key="1">
    <source>
        <dbReference type="SAM" id="MobiDB-lite"/>
    </source>
</evidence>
<reference evidence="2" key="1">
    <citation type="submission" date="2017-08" db="EMBL/GenBank/DDBJ databases">
        <authorList>
            <person name="Polle J.E."/>
            <person name="Barry K."/>
            <person name="Cushman J."/>
            <person name="Schmutz J."/>
            <person name="Tran D."/>
            <person name="Hathwaick L.T."/>
            <person name="Yim W.C."/>
            <person name="Jenkins J."/>
            <person name="Mckie-Krisberg Z.M."/>
            <person name="Prochnik S."/>
            <person name="Lindquist E."/>
            <person name="Dockter R.B."/>
            <person name="Adam C."/>
            <person name="Molina H."/>
            <person name="Bunkerborg J."/>
            <person name="Jin E."/>
            <person name="Buchheim M."/>
            <person name="Magnuson J."/>
        </authorList>
    </citation>
    <scope>NUCLEOTIDE SEQUENCE</scope>
    <source>
        <strain evidence="2">CCAP 19/18</strain>
    </source>
</reference>
<accession>A0ABQ7GL88</accession>
<dbReference type="EMBL" id="MU069708">
    <property type="protein sequence ID" value="KAF5835374.1"/>
    <property type="molecule type" value="Genomic_DNA"/>
</dbReference>
<comment type="caution">
    <text evidence="2">The sequence shown here is derived from an EMBL/GenBank/DDBJ whole genome shotgun (WGS) entry which is preliminary data.</text>
</comment>
<keyword evidence="3" id="KW-1185">Reference proteome</keyword>
<feature type="compositionally biased region" description="Pro residues" evidence="1">
    <location>
        <begin position="69"/>
        <end position="78"/>
    </location>
</feature>
<name>A0ABQ7GL88_DUNSA</name>
<evidence type="ECO:0000313" key="3">
    <source>
        <dbReference type="Proteomes" id="UP000815325"/>
    </source>
</evidence>
<gene>
    <name evidence="2" type="ORF">DUNSADRAFT_7501</name>
</gene>
<evidence type="ECO:0008006" key="4">
    <source>
        <dbReference type="Google" id="ProtNLM"/>
    </source>
</evidence>
<feature type="region of interest" description="Disordered" evidence="1">
    <location>
        <begin position="1"/>
        <end position="110"/>
    </location>
</feature>